<keyword evidence="2" id="KW-1185">Reference proteome</keyword>
<name>A0A8S9ZR14_9BILA</name>
<dbReference type="AlphaFoldDB" id="A0A8S9ZR14"/>
<organism evidence="1 2">
    <name type="scientific">Meloidogyne graminicola</name>
    <dbReference type="NCBI Taxonomy" id="189291"/>
    <lineage>
        <taxon>Eukaryota</taxon>
        <taxon>Metazoa</taxon>
        <taxon>Ecdysozoa</taxon>
        <taxon>Nematoda</taxon>
        <taxon>Chromadorea</taxon>
        <taxon>Rhabditida</taxon>
        <taxon>Tylenchina</taxon>
        <taxon>Tylenchomorpha</taxon>
        <taxon>Tylenchoidea</taxon>
        <taxon>Meloidogynidae</taxon>
        <taxon>Meloidogyninae</taxon>
        <taxon>Meloidogyne</taxon>
    </lineage>
</organism>
<dbReference type="EMBL" id="JABEBT010000039">
    <property type="protein sequence ID" value="KAF7635674.1"/>
    <property type="molecule type" value="Genomic_DNA"/>
</dbReference>
<reference evidence="1" key="1">
    <citation type="journal article" date="2020" name="Ecol. Evol.">
        <title>Genome structure and content of the rice root-knot nematode (Meloidogyne graminicola).</title>
        <authorList>
            <person name="Phan N.T."/>
            <person name="Danchin E.G.J."/>
            <person name="Klopp C."/>
            <person name="Perfus-Barbeoch L."/>
            <person name="Kozlowski D.K."/>
            <person name="Koutsovoulos G.D."/>
            <person name="Lopez-Roques C."/>
            <person name="Bouchez O."/>
            <person name="Zahm M."/>
            <person name="Besnard G."/>
            <person name="Bellafiore S."/>
        </authorList>
    </citation>
    <scope>NUCLEOTIDE SEQUENCE</scope>
    <source>
        <strain evidence="1">VN-18</strain>
    </source>
</reference>
<comment type="caution">
    <text evidence="1">The sequence shown here is derived from an EMBL/GenBank/DDBJ whole genome shotgun (WGS) entry which is preliminary data.</text>
</comment>
<dbReference type="OrthoDB" id="6344802at2759"/>
<proteinExistence type="predicted"/>
<dbReference type="Proteomes" id="UP000605970">
    <property type="component" value="Unassembled WGS sequence"/>
</dbReference>
<evidence type="ECO:0000313" key="2">
    <source>
        <dbReference type="Proteomes" id="UP000605970"/>
    </source>
</evidence>
<gene>
    <name evidence="1" type="ORF">Mgra_00004916</name>
</gene>
<accession>A0A8S9ZR14</accession>
<evidence type="ECO:0000313" key="1">
    <source>
        <dbReference type="EMBL" id="KAF7635674.1"/>
    </source>
</evidence>
<sequence>MPVFKKSPTTKKENETNLDDFGTNQAVKQLDSRLCMDCYRDFYTVKNYWKTVFSKLFIGLDKKKTEKIARILFFSNLFLEEWNLPNVLT</sequence>
<protein>
    <submittedName>
        <fullName evidence="1">Uncharacterized protein</fullName>
    </submittedName>
</protein>